<dbReference type="EMBL" id="JBFXLU010000260">
    <property type="protein sequence ID" value="KAL2832632.1"/>
    <property type="molecule type" value="Genomic_DNA"/>
</dbReference>
<dbReference type="Gene3D" id="1.25.40.10">
    <property type="entry name" value="Tetratricopeptide repeat domain"/>
    <property type="match status" value="1"/>
</dbReference>
<evidence type="ECO:0000256" key="1">
    <source>
        <dbReference type="SAM" id="MobiDB-lite"/>
    </source>
</evidence>
<accession>A0ABR4J0L3</accession>
<dbReference type="PANTHER" id="PTHR42345:SF2">
    <property type="entry name" value="HELICASE-LIKE PROTEIN"/>
    <property type="match status" value="1"/>
</dbReference>
<keyword evidence="3" id="KW-1185">Reference proteome</keyword>
<reference evidence="2 3" key="1">
    <citation type="submission" date="2024-07" db="EMBL/GenBank/DDBJ databases">
        <title>Section-level genome sequencing and comparative genomics of Aspergillus sections Usti and Cavernicolus.</title>
        <authorList>
            <consortium name="Lawrence Berkeley National Laboratory"/>
            <person name="Nybo J.L."/>
            <person name="Vesth T.C."/>
            <person name="Theobald S."/>
            <person name="Frisvad J.C."/>
            <person name="Larsen T.O."/>
            <person name="Kjaerboelling I."/>
            <person name="Rothschild-Mancinelli K."/>
            <person name="Lyhne E.K."/>
            <person name="Kogle M.E."/>
            <person name="Barry K."/>
            <person name="Clum A."/>
            <person name="Na H."/>
            <person name="Ledsgaard L."/>
            <person name="Lin J."/>
            <person name="Lipzen A."/>
            <person name="Kuo A."/>
            <person name="Riley R."/>
            <person name="Mondo S."/>
            <person name="Labutti K."/>
            <person name="Haridas S."/>
            <person name="Pangalinan J."/>
            <person name="Salamov A.A."/>
            <person name="Simmons B.A."/>
            <person name="Magnuson J.K."/>
            <person name="Chen J."/>
            <person name="Drula E."/>
            <person name="Henrissat B."/>
            <person name="Wiebenga A."/>
            <person name="Lubbers R.J."/>
            <person name="Gomes A.C."/>
            <person name="Makela M.R."/>
            <person name="Stajich J."/>
            <person name="Grigoriev I.V."/>
            <person name="Mortensen U.H."/>
            <person name="De Vries R.P."/>
            <person name="Baker S.E."/>
            <person name="Andersen M.R."/>
        </authorList>
    </citation>
    <scope>NUCLEOTIDE SEQUENCE [LARGE SCALE GENOMIC DNA]</scope>
    <source>
        <strain evidence="2 3">CBS 123904</strain>
    </source>
</reference>
<gene>
    <name evidence="2" type="ORF">BJY01DRAFT_253836</name>
</gene>
<proteinExistence type="predicted"/>
<name>A0ABR4J0L3_9EURO</name>
<evidence type="ECO:0000313" key="2">
    <source>
        <dbReference type="EMBL" id="KAL2832632.1"/>
    </source>
</evidence>
<comment type="caution">
    <text evidence="2">The sequence shown here is derived from an EMBL/GenBank/DDBJ whole genome shotgun (WGS) entry which is preliminary data.</text>
</comment>
<dbReference type="SUPFAM" id="SSF48452">
    <property type="entry name" value="TPR-like"/>
    <property type="match status" value="1"/>
</dbReference>
<protein>
    <submittedName>
        <fullName evidence="2">Uncharacterized protein</fullName>
    </submittedName>
</protein>
<feature type="region of interest" description="Disordered" evidence="1">
    <location>
        <begin position="1"/>
        <end position="25"/>
    </location>
</feature>
<organism evidence="2 3">
    <name type="scientific">Aspergillus pseudoustus</name>
    <dbReference type="NCBI Taxonomy" id="1810923"/>
    <lineage>
        <taxon>Eukaryota</taxon>
        <taxon>Fungi</taxon>
        <taxon>Dikarya</taxon>
        <taxon>Ascomycota</taxon>
        <taxon>Pezizomycotina</taxon>
        <taxon>Eurotiomycetes</taxon>
        <taxon>Eurotiomycetidae</taxon>
        <taxon>Eurotiales</taxon>
        <taxon>Aspergillaceae</taxon>
        <taxon>Aspergillus</taxon>
        <taxon>Aspergillus subgen. Nidulantes</taxon>
    </lineage>
</organism>
<dbReference type="InterPro" id="IPR011990">
    <property type="entry name" value="TPR-like_helical_dom_sf"/>
</dbReference>
<dbReference type="PANTHER" id="PTHR42345">
    <property type="entry name" value="TPR_REGION DOMAIN-CONTAINING PROTEIN"/>
    <property type="match status" value="1"/>
</dbReference>
<sequence length="912" mass="101135">MTAQRDDTENAYLHSDDDDEEFPSDEVARIISMFTSGDDDEDYDENGPEMMLEEAQDYVWMKNKGALHVSLYGPSENNGTNVGGVVTYVGKVTRIEEGGAEGYLHPSFESYHRTKKFINFPADAYIRHVNYEEKLYFDCEADPEYHHPSHPGTLTVRGYGRDCWDYLEEREHGLMILRPGFADDVVPTPLPGASVKQLLRRVDDLKKRRAAKFGVYGESGQDYFKEEDVDLRQLIGEEAMAGGVVSSARDIHGSAVALLNVLNRGDVFADLRRSPCIAQEWNRESPADGDGLGMWTFIWQMVITTELARRLATGEAKGGSARFSRQVLASLIVAERWMSNVELRITEELALPAAREVSTEEREQTEGLLALAEEAMEDGEPEVAAQCLAVATLLDPSNIIYRRARCRALILAGEQADEVGNKEGATQFYSEGVVDARRLTQYTPNDWKAWEFLADAQLGRGAIKKCLQAWEQALTTAEAAGEGDGAKKTIRENIAAARVGLVQEFLQVSEIADPAERHRGLNQIKEWDFDILGTVAKWWSNVHTQQEEGLVKFAESLRWPYIDEVRGYVPGIFERTFAGQETVARSLHDWLYGLLLPGSWYADSIMTTLVACTASLAGVGFSSSENPGLVLPNVTYWRTTTVLGRMLGALPGVQSVNGWVGPCPPVQIDLDFEGEPQMLWADIGVIARVPPKLHQVPFYDPVAFNEEGEEDAATYVACITDPANWAIPKPPDRDHSEYTLKTILLNRSKEDERSFESEDLKCEAHLEFAVAKSRLGEASGRHIVDQKISSHEPQVQNYIVTLCTNPAFVVPPSCEPSGSDSPGHPVHAREAGEYKLQTWRPDELVNDDNFAKAELGDIIVINATGIGAETMARAVCAFRGLNAVIRIPQGLCYKCAVKATKGLKMGVLIWCS</sequence>
<evidence type="ECO:0000313" key="3">
    <source>
        <dbReference type="Proteomes" id="UP001610446"/>
    </source>
</evidence>
<dbReference type="Proteomes" id="UP001610446">
    <property type="component" value="Unassembled WGS sequence"/>
</dbReference>